<dbReference type="AlphaFoldDB" id="A0A1M5A722"/>
<dbReference type="InterPro" id="IPR011010">
    <property type="entry name" value="DNA_brk_join_enz"/>
</dbReference>
<dbReference type="STRING" id="1121429.SAMN02745133_02197"/>
<reference evidence="3" key="1">
    <citation type="submission" date="2016-11" db="EMBL/GenBank/DDBJ databases">
        <authorList>
            <person name="Varghese N."/>
            <person name="Submissions S."/>
        </authorList>
    </citation>
    <scope>NUCLEOTIDE SEQUENCE [LARGE SCALE GENOMIC DNA]</scope>
    <source>
        <strain evidence="3">DSM 12395</strain>
    </source>
</reference>
<dbReference type="GO" id="GO:0006310">
    <property type="term" value="P:DNA recombination"/>
    <property type="evidence" value="ECO:0007669"/>
    <property type="project" value="UniProtKB-KW"/>
</dbReference>
<dbReference type="Proteomes" id="UP000184148">
    <property type="component" value="Unassembled WGS sequence"/>
</dbReference>
<accession>A0A1M5A722</accession>
<evidence type="ECO:0000256" key="1">
    <source>
        <dbReference type="ARBA" id="ARBA00023172"/>
    </source>
</evidence>
<proteinExistence type="predicted"/>
<keyword evidence="1" id="KW-0233">DNA recombination</keyword>
<dbReference type="Gene3D" id="1.10.443.10">
    <property type="entry name" value="Intergrase catalytic core"/>
    <property type="match status" value="1"/>
</dbReference>
<evidence type="ECO:0000313" key="2">
    <source>
        <dbReference type="EMBL" id="SHF26070.1"/>
    </source>
</evidence>
<evidence type="ECO:0000313" key="3">
    <source>
        <dbReference type="Proteomes" id="UP000184148"/>
    </source>
</evidence>
<dbReference type="GO" id="GO:0015074">
    <property type="term" value="P:DNA integration"/>
    <property type="evidence" value="ECO:0007669"/>
    <property type="project" value="InterPro"/>
</dbReference>
<gene>
    <name evidence="2" type="ORF">SAMN02745133_02197</name>
</gene>
<organism evidence="2 3">
    <name type="scientific">Desulforamulus putei DSM 12395</name>
    <dbReference type="NCBI Taxonomy" id="1121429"/>
    <lineage>
        <taxon>Bacteria</taxon>
        <taxon>Bacillati</taxon>
        <taxon>Bacillota</taxon>
        <taxon>Clostridia</taxon>
        <taxon>Eubacteriales</taxon>
        <taxon>Peptococcaceae</taxon>
        <taxon>Desulforamulus</taxon>
    </lineage>
</organism>
<dbReference type="GO" id="GO:0003677">
    <property type="term" value="F:DNA binding"/>
    <property type="evidence" value="ECO:0007669"/>
    <property type="project" value="InterPro"/>
</dbReference>
<keyword evidence="3" id="KW-1185">Reference proteome</keyword>
<dbReference type="EMBL" id="FQUY01000016">
    <property type="protein sequence ID" value="SHF26070.1"/>
    <property type="molecule type" value="Genomic_DNA"/>
</dbReference>
<protein>
    <submittedName>
        <fullName evidence="2">Site-specific recombinase XerD</fullName>
    </submittedName>
</protein>
<dbReference type="InterPro" id="IPR013762">
    <property type="entry name" value="Integrase-like_cat_sf"/>
</dbReference>
<sequence>MTKVKTIYRQIDQLFSMSRSFGQKKKELKKAGQLDAAITGAATYDLYRAACMRFAKDLAERRGTTKFQICSVTSEEVRNFLERIKQIRRPETVHQYSSALEKLEKMTNKWFGRVSWKIDEFERPRRSREDVTVQRGPAYTPEEADRLIQELRKINPRAGDALEFIRATGCRAESIFGTVLKKGNKTYRDFSKAITAERINLQKRTVTLIEKGGKVREVRYDGQFHNLMQRLVQEASYGGIFAGVNQQTIYSQIKTIAEKSGFSGRGLHGMRKTFAVQRHKEYISRINELVKAKDWQGLAEEFSISEQKARRMCKNPLRKVVDVVSRLRLTRDLGHNRVEVTYRYVPRKEKKK</sequence>
<dbReference type="SUPFAM" id="SSF56349">
    <property type="entry name" value="DNA breaking-rejoining enzymes"/>
    <property type="match status" value="1"/>
</dbReference>
<dbReference type="RefSeq" id="WP_073239434.1">
    <property type="nucleotide sequence ID" value="NZ_FQUY01000016.1"/>
</dbReference>
<name>A0A1M5A722_9FIRM</name>
<dbReference type="OrthoDB" id="1784915at2"/>